<dbReference type="SMART" id="SM00387">
    <property type="entry name" value="HATPase_c"/>
    <property type="match status" value="1"/>
</dbReference>
<keyword evidence="5" id="KW-0808">Transferase</keyword>
<dbReference type="SUPFAM" id="SSF47384">
    <property type="entry name" value="Homodimeric domain of signal transducing histidine kinase"/>
    <property type="match status" value="1"/>
</dbReference>
<keyword evidence="12" id="KW-1185">Reference proteome</keyword>
<keyword evidence="8" id="KW-1133">Transmembrane helix</keyword>
<keyword evidence="9" id="KW-0472">Membrane</keyword>
<dbReference type="InterPro" id="IPR036097">
    <property type="entry name" value="HisK_dim/P_sf"/>
</dbReference>
<protein>
    <recommendedName>
        <fullName evidence="3">histidine kinase</fullName>
        <ecNumber evidence="3">2.7.13.3</ecNumber>
    </recommendedName>
</protein>
<proteinExistence type="predicted"/>
<dbReference type="PANTHER" id="PTHR45436">
    <property type="entry name" value="SENSOR HISTIDINE KINASE YKOH"/>
    <property type="match status" value="1"/>
</dbReference>
<comment type="catalytic activity">
    <reaction evidence="1">
        <text>ATP + protein L-histidine = ADP + protein N-phospho-L-histidine.</text>
        <dbReference type="EC" id="2.7.13.3"/>
    </reaction>
</comment>
<keyword evidence="6" id="KW-0812">Transmembrane</keyword>
<dbReference type="InterPro" id="IPR003594">
    <property type="entry name" value="HATPase_dom"/>
</dbReference>
<keyword evidence="4" id="KW-0597">Phosphoprotein</keyword>
<organism evidence="11 12">
    <name type="scientific">Candidatus Amphirhobacter heronislandensis</name>
    <dbReference type="NCBI Taxonomy" id="1732024"/>
    <lineage>
        <taxon>Bacteria</taxon>
        <taxon>Pseudomonadati</taxon>
        <taxon>Pseudomonadota</taxon>
        <taxon>Gammaproteobacteria</taxon>
        <taxon>Candidatus Tethybacterales</taxon>
        <taxon>Candidatus Tethybacteraceae</taxon>
        <taxon>Candidatus Amphirhobacter</taxon>
    </lineage>
</organism>
<dbReference type="GO" id="GO:0000155">
    <property type="term" value="F:phosphorelay sensor kinase activity"/>
    <property type="evidence" value="ECO:0007669"/>
    <property type="project" value="InterPro"/>
</dbReference>
<dbReference type="InterPro" id="IPR005467">
    <property type="entry name" value="His_kinase_dom"/>
</dbReference>
<evidence type="ECO:0000256" key="5">
    <source>
        <dbReference type="ARBA" id="ARBA00022679"/>
    </source>
</evidence>
<gene>
    <name evidence="11" type="ORF">ISN26_01095</name>
</gene>
<evidence type="ECO:0000313" key="12">
    <source>
        <dbReference type="Proteomes" id="UP000604381"/>
    </source>
</evidence>
<evidence type="ECO:0000256" key="6">
    <source>
        <dbReference type="ARBA" id="ARBA00022692"/>
    </source>
</evidence>
<evidence type="ECO:0000256" key="2">
    <source>
        <dbReference type="ARBA" id="ARBA00004370"/>
    </source>
</evidence>
<dbReference type="EC" id="2.7.13.3" evidence="3"/>
<dbReference type="SUPFAM" id="SSF55874">
    <property type="entry name" value="ATPase domain of HSP90 chaperone/DNA topoisomerase II/histidine kinase"/>
    <property type="match status" value="1"/>
</dbReference>
<dbReference type="AlphaFoldDB" id="A0A930UFF5"/>
<comment type="caution">
    <text evidence="11">The sequence shown here is derived from an EMBL/GenBank/DDBJ whole genome shotgun (WGS) entry which is preliminary data.</text>
</comment>
<dbReference type="InterPro" id="IPR050428">
    <property type="entry name" value="TCS_sensor_his_kinase"/>
</dbReference>
<dbReference type="Gene3D" id="1.10.287.130">
    <property type="match status" value="1"/>
</dbReference>
<evidence type="ECO:0000259" key="10">
    <source>
        <dbReference type="PROSITE" id="PS50109"/>
    </source>
</evidence>
<dbReference type="CDD" id="cd00075">
    <property type="entry name" value="HATPase"/>
    <property type="match status" value="1"/>
</dbReference>
<dbReference type="InterPro" id="IPR003661">
    <property type="entry name" value="HisK_dim/P_dom"/>
</dbReference>
<dbReference type="PANTHER" id="PTHR45436:SF5">
    <property type="entry name" value="SENSOR HISTIDINE KINASE TRCS"/>
    <property type="match status" value="1"/>
</dbReference>
<dbReference type="PRINTS" id="PR00344">
    <property type="entry name" value="BCTRLSENSOR"/>
</dbReference>
<dbReference type="InterPro" id="IPR036890">
    <property type="entry name" value="HATPase_C_sf"/>
</dbReference>
<accession>A0A930UFF5</accession>
<reference evidence="11" key="1">
    <citation type="submission" date="2020-10" db="EMBL/GenBank/DDBJ databases">
        <title>An improved Amphimedon queenslandica hologenome assembly reveals how three proteobacterial symbionts can extend the metabolic phenotypic of their marine sponge host.</title>
        <authorList>
            <person name="Degnan B."/>
            <person name="Degnan S."/>
            <person name="Xiang X."/>
        </authorList>
    </citation>
    <scope>NUCLEOTIDE SEQUENCE</scope>
    <source>
        <strain evidence="11">AqS2</strain>
    </source>
</reference>
<dbReference type="Gene3D" id="3.30.565.10">
    <property type="entry name" value="Histidine kinase-like ATPase, C-terminal domain"/>
    <property type="match status" value="1"/>
</dbReference>
<sequence>MAYGLALALLAALGLAAALALRLRADRRLRRGLAELEAAIERRRAGGEADADGPSPPPELRRLRRLVAELIEAQEVHLRNAAHEIRTPLTRLRLALALDGGRGQERAAAEIDRINALVEELLERARLLTPALRPALVPTDLGALAADLLADEFAGREELAYEAPGQPVVCPCDPVLIRRCLACLLDNSLKHSDLAPGSVRLSLAARGDEAVIGVADRGRHIPAAALARVFEPFVRLEEDGGGTGLGLAIAEAAVRAHGGSISCSSPPAGGLAFEIILPAA</sequence>
<dbReference type="InterPro" id="IPR004358">
    <property type="entry name" value="Sig_transdc_His_kin-like_C"/>
</dbReference>
<dbReference type="GO" id="GO:0005886">
    <property type="term" value="C:plasma membrane"/>
    <property type="evidence" value="ECO:0007669"/>
    <property type="project" value="TreeGrafter"/>
</dbReference>
<evidence type="ECO:0000256" key="1">
    <source>
        <dbReference type="ARBA" id="ARBA00000085"/>
    </source>
</evidence>
<evidence type="ECO:0000256" key="4">
    <source>
        <dbReference type="ARBA" id="ARBA00022553"/>
    </source>
</evidence>
<dbReference type="PROSITE" id="PS50109">
    <property type="entry name" value="HIS_KIN"/>
    <property type="match status" value="1"/>
</dbReference>
<comment type="subcellular location">
    <subcellularLocation>
        <location evidence="2">Membrane</location>
    </subcellularLocation>
</comment>
<keyword evidence="7 11" id="KW-0418">Kinase</keyword>
<evidence type="ECO:0000256" key="7">
    <source>
        <dbReference type="ARBA" id="ARBA00022777"/>
    </source>
</evidence>
<dbReference type="CDD" id="cd00082">
    <property type="entry name" value="HisKA"/>
    <property type="match status" value="1"/>
</dbReference>
<dbReference type="EMBL" id="JADHEI010000013">
    <property type="protein sequence ID" value="MBF2734688.1"/>
    <property type="molecule type" value="Genomic_DNA"/>
</dbReference>
<dbReference type="SMART" id="SM00388">
    <property type="entry name" value="HisKA"/>
    <property type="match status" value="1"/>
</dbReference>
<dbReference type="Proteomes" id="UP000604381">
    <property type="component" value="Unassembled WGS sequence"/>
</dbReference>
<name>A0A930UFF5_9GAMM</name>
<evidence type="ECO:0000313" key="11">
    <source>
        <dbReference type="EMBL" id="MBF2734688.1"/>
    </source>
</evidence>
<evidence type="ECO:0000256" key="8">
    <source>
        <dbReference type="ARBA" id="ARBA00022989"/>
    </source>
</evidence>
<dbReference type="Pfam" id="PF02518">
    <property type="entry name" value="HATPase_c"/>
    <property type="match status" value="1"/>
</dbReference>
<feature type="domain" description="Histidine kinase" evidence="10">
    <location>
        <begin position="80"/>
        <end position="280"/>
    </location>
</feature>
<dbReference type="Pfam" id="PF00512">
    <property type="entry name" value="HisKA"/>
    <property type="match status" value="1"/>
</dbReference>
<evidence type="ECO:0000256" key="9">
    <source>
        <dbReference type="ARBA" id="ARBA00023136"/>
    </source>
</evidence>
<evidence type="ECO:0000256" key="3">
    <source>
        <dbReference type="ARBA" id="ARBA00012438"/>
    </source>
</evidence>